<comment type="catalytic activity">
    <reaction evidence="11">
        <text>[thioredoxin]-dithiol + NADP(+) = [thioredoxin]-disulfide + NADPH + H(+)</text>
        <dbReference type="Rhea" id="RHEA:20345"/>
        <dbReference type="Rhea" id="RHEA-COMP:10698"/>
        <dbReference type="Rhea" id="RHEA-COMP:10700"/>
        <dbReference type="ChEBI" id="CHEBI:15378"/>
        <dbReference type="ChEBI" id="CHEBI:29950"/>
        <dbReference type="ChEBI" id="CHEBI:50058"/>
        <dbReference type="ChEBI" id="CHEBI:57783"/>
        <dbReference type="ChEBI" id="CHEBI:58349"/>
        <dbReference type="EC" id="1.8.1.9"/>
    </reaction>
</comment>
<evidence type="ECO:0000256" key="1">
    <source>
        <dbReference type="ARBA" id="ARBA00004173"/>
    </source>
</evidence>
<dbReference type="InterPro" id="IPR006338">
    <property type="entry name" value="Thioredoxin/glutathione_Rdtase"/>
</dbReference>
<keyword evidence="5 14" id="KW-0274">FAD</keyword>
<dbReference type="STRING" id="568069.A0A1J1IYM2"/>
<dbReference type="GO" id="GO:0005829">
    <property type="term" value="C:cytosol"/>
    <property type="evidence" value="ECO:0007669"/>
    <property type="project" value="TreeGrafter"/>
</dbReference>
<dbReference type="GO" id="GO:0006749">
    <property type="term" value="P:glutathione metabolic process"/>
    <property type="evidence" value="ECO:0007669"/>
    <property type="project" value="TreeGrafter"/>
</dbReference>
<keyword evidence="14" id="KW-0520">NAD</keyword>
<evidence type="ECO:0000256" key="15">
    <source>
        <dbReference type="PIRSR" id="PIRSR000350-4"/>
    </source>
</evidence>
<dbReference type="Proteomes" id="UP000183832">
    <property type="component" value="Unassembled WGS sequence"/>
</dbReference>
<dbReference type="Pfam" id="PF07992">
    <property type="entry name" value="Pyr_redox_2"/>
    <property type="match status" value="1"/>
</dbReference>
<dbReference type="PROSITE" id="PS00076">
    <property type="entry name" value="PYRIDINE_REDOX_1"/>
    <property type="match status" value="1"/>
</dbReference>
<dbReference type="GO" id="GO:0004362">
    <property type="term" value="F:glutathione-disulfide reductase (NADPH) activity"/>
    <property type="evidence" value="ECO:0007669"/>
    <property type="project" value="TreeGrafter"/>
</dbReference>
<keyword evidence="8 16" id="KW-0560">Oxidoreductase</keyword>
<sequence length="530" mass="58116">MSVLSFVKRSAGIACRTVTIQHRKSLNNIRLTSIRLFSSNGESFEYDLVVIGGGSGGLACAKEAVQFGKKVAVLDFVKPSPQGTKWGLGGTCVNVGCIPKKLMHQASLLGEAIHDSQAYGWEFENPQSVKNNWSKLVESVQNHIKSVNWVTRVDLRDKKVEYINGLGYFKDVHNVVAILKNKTERVLNAKHVVIAVGGRPRFPDIPGAIEHGISSDDIFSLDREPGKTLVVGAGYIGLECAGFLKGLGYDATILVRSIVLRGFDQQMAEVVKASMEEKGVHIKMGTKPKSIEKLEDGRLLVKYAFNDKPDEVITDTFNTVLFAIGRNALVEDLQLKSAGVEVIDGKIDVDRNSKTNVDNIYAVGDVLYKKPELTPVAINAGRIIARHLFNDSDEIMDYDDVATTVFSPLEYGCVGLSEEVATERYGADNIEVYHAYYKPTEFFVPQRSVRYCYLKAVALREGDQRVVGLHFIGPVAGEIIQGFAVALKSGLTMKVLKTTVGIHPTVAEEFTRLLITKRSGLDPTPATCCS</sequence>
<dbReference type="PIRSF" id="PIRSF000350">
    <property type="entry name" value="Mercury_reductase_MerA"/>
    <property type="match status" value="1"/>
</dbReference>
<evidence type="ECO:0000256" key="8">
    <source>
        <dbReference type="ARBA" id="ARBA00023002"/>
    </source>
</evidence>
<evidence type="ECO:0000256" key="11">
    <source>
        <dbReference type="ARBA" id="ARBA00048132"/>
    </source>
</evidence>
<evidence type="ECO:0000256" key="16">
    <source>
        <dbReference type="RuleBase" id="RU003691"/>
    </source>
</evidence>
<dbReference type="FunFam" id="3.50.50.60:FF:000190">
    <property type="entry name" value="Thioredoxin reductase"/>
    <property type="match status" value="1"/>
</dbReference>
<feature type="domain" description="FAD/NAD(P)-binding" evidence="18">
    <location>
        <begin position="46"/>
        <end position="381"/>
    </location>
</feature>
<evidence type="ECO:0000256" key="7">
    <source>
        <dbReference type="ARBA" id="ARBA00022946"/>
    </source>
</evidence>
<evidence type="ECO:0000256" key="13">
    <source>
        <dbReference type="PIRSR" id="PIRSR000350-2"/>
    </source>
</evidence>
<evidence type="ECO:0000256" key="3">
    <source>
        <dbReference type="ARBA" id="ARBA00012610"/>
    </source>
</evidence>
<dbReference type="SUPFAM" id="SSF51905">
    <property type="entry name" value="FAD/NAD(P)-binding domain"/>
    <property type="match status" value="1"/>
</dbReference>
<evidence type="ECO:0000256" key="5">
    <source>
        <dbReference type="ARBA" id="ARBA00022827"/>
    </source>
</evidence>
<feature type="binding site" evidence="14">
    <location>
        <begin position="232"/>
        <end position="239"/>
    </location>
    <ligand>
        <name>NAD(+)</name>
        <dbReference type="ChEBI" id="CHEBI:57540"/>
    </ligand>
</feature>
<feature type="binding site" evidence="14">
    <location>
        <position position="325"/>
    </location>
    <ligand>
        <name>NAD(+)</name>
        <dbReference type="ChEBI" id="CHEBI:57540"/>
    </ligand>
</feature>
<dbReference type="PANTHER" id="PTHR42737:SF7">
    <property type="entry name" value="THIOREDOXIN-DISULFIDE REDUCTASE"/>
    <property type="match status" value="1"/>
</dbReference>
<keyword evidence="14" id="KW-0547">Nucleotide-binding</keyword>
<dbReference type="EMBL" id="CVRI01000063">
    <property type="protein sequence ID" value="CRL04794.1"/>
    <property type="molecule type" value="Genomic_DNA"/>
</dbReference>
<dbReference type="PRINTS" id="PR00368">
    <property type="entry name" value="FADPNR"/>
</dbReference>
<dbReference type="GO" id="GO:0005739">
    <property type="term" value="C:mitochondrion"/>
    <property type="evidence" value="ECO:0007669"/>
    <property type="project" value="UniProtKB-SubCell"/>
</dbReference>
<dbReference type="PANTHER" id="PTHR42737">
    <property type="entry name" value="GLUTATHIONE REDUCTASE"/>
    <property type="match status" value="1"/>
</dbReference>
<dbReference type="OrthoDB" id="5956163at2759"/>
<comment type="similarity">
    <text evidence="2 16">Belongs to the class-I pyridine nucleotide-disulfide oxidoreductase family.</text>
</comment>
<dbReference type="InterPro" id="IPR001100">
    <property type="entry name" value="Pyr_nuc-diS_OxRdtase"/>
</dbReference>
<dbReference type="NCBIfam" id="TIGR01438">
    <property type="entry name" value="TGR"/>
    <property type="match status" value="1"/>
</dbReference>
<dbReference type="Gene3D" id="3.30.390.30">
    <property type="match status" value="1"/>
</dbReference>
<dbReference type="GO" id="GO:0004791">
    <property type="term" value="F:thioredoxin-disulfide reductase (NADPH) activity"/>
    <property type="evidence" value="ECO:0007669"/>
    <property type="project" value="UniProtKB-EC"/>
</dbReference>
<dbReference type="InterPro" id="IPR046952">
    <property type="entry name" value="GSHR/TRXR-like"/>
</dbReference>
<evidence type="ECO:0000256" key="12">
    <source>
        <dbReference type="ARBA" id="ARBA00054062"/>
    </source>
</evidence>
<proteinExistence type="inferred from homology"/>
<feature type="active site" description="Proton acceptor" evidence="13">
    <location>
        <position position="503"/>
    </location>
</feature>
<keyword evidence="10 16" id="KW-0676">Redox-active center</keyword>
<keyword evidence="6" id="KW-0521">NADP</keyword>
<dbReference type="InterPro" id="IPR036188">
    <property type="entry name" value="FAD/NAD-bd_sf"/>
</dbReference>
<dbReference type="GO" id="GO:0045454">
    <property type="term" value="P:cell redox homeostasis"/>
    <property type="evidence" value="ECO:0007669"/>
    <property type="project" value="InterPro"/>
</dbReference>
<dbReference type="GO" id="GO:0050660">
    <property type="term" value="F:flavin adenine dinucleotide binding"/>
    <property type="evidence" value="ECO:0007669"/>
    <property type="project" value="InterPro"/>
</dbReference>
<gene>
    <name evidence="19" type="ORF">CLUMA_CG017850</name>
</gene>
<evidence type="ECO:0000313" key="19">
    <source>
        <dbReference type="EMBL" id="CRL04794.1"/>
    </source>
</evidence>
<comment type="cofactor">
    <cofactor evidence="14">
        <name>FAD</name>
        <dbReference type="ChEBI" id="CHEBI:57692"/>
    </cofactor>
    <text evidence="14">Binds 1 FAD per subunit.</text>
</comment>
<feature type="domain" description="Pyridine nucleotide-disulphide oxidoreductase dimerisation" evidence="17">
    <location>
        <begin position="401"/>
        <end position="512"/>
    </location>
</feature>
<keyword evidence="4 16" id="KW-0285">Flavoprotein</keyword>
<comment type="function">
    <text evidence="12">Thioredoxin system is a major player in glutathione metabolism, due to the demonstrated absence of a glutathione reductase. Functionally interacts with the Sod/Cat reactive oxidation species (ROS) defense system and thereby has a role in preadult development and life span. Lack of a glutathione reductase suggests antioxidant defense in Drosophila, and probably in related insects, differs fundamentally from that in other organisms.</text>
</comment>
<dbReference type="InterPro" id="IPR004099">
    <property type="entry name" value="Pyr_nucl-diS_OxRdtase_dimer"/>
</dbReference>
<dbReference type="FunFam" id="3.30.390.30:FF:000004">
    <property type="entry name" value="Thioredoxin reductase 1, cytoplasmic"/>
    <property type="match status" value="1"/>
</dbReference>
<feature type="binding site" evidence="14">
    <location>
        <position position="167"/>
    </location>
    <ligand>
        <name>FAD</name>
        <dbReference type="ChEBI" id="CHEBI:57692"/>
    </ligand>
</feature>
<keyword evidence="20" id="KW-1185">Reference proteome</keyword>
<organism evidence="19 20">
    <name type="scientific">Clunio marinus</name>
    <dbReference type="NCBI Taxonomy" id="568069"/>
    <lineage>
        <taxon>Eukaryota</taxon>
        <taxon>Metazoa</taxon>
        <taxon>Ecdysozoa</taxon>
        <taxon>Arthropoda</taxon>
        <taxon>Hexapoda</taxon>
        <taxon>Insecta</taxon>
        <taxon>Pterygota</taxon>
        <taxon>Neoptera</taxon>
        <taxon>Endopterygota</taxon>
        <taxon>Diptera</taxon>
        <taxon>Nematocera</taxon>
        <taxon>Chironomoidea</taxon>
        <taxon>Chironomidae</taxon>
        <taxon>Clunio</taxon>
    </lineage>
</organism>
<evidence type="ECO:0000256" key="14">
    <source>
        <dbReference type="PIRSR" id="PIRSR000350-3"/>
    </source>
</evidence>
<feature type="disulfide bond" description="Redox-active" evidence="15">
    <location>
        <begin position="92"/>
        <end position="97"/>
    </location>
</feature>
<keyword evidence="7" id="KW-0809">Transit peptide</keyword>
<dbReference type="InterPro" id="IPR023753">
    <property type="entry name" value="FAD/NAD-binding_dom"/>
</dbReference>
<dbReference type="Gene3D" id="3.50.50.60">
    <property type="entry name" value="FAD/NAD(P)-binding domain"/>
    <property type="match status" value="2"/>
</dbReference>
<accession>A0A1J1IYM2</accession>
<name>A0A1J1IYM2_9DIPT</name>
<feature type="binding site" evidence="14">
    <location>
        <position position="101"/>
    </location>
    <ligand>
        <name>FAD</name>
        <dbReference type="ChEBI" id="CHEBI:57692"/>
    </ligand>
</feature>
<dbReference type="GO" id="GO:0034599">
    <property type="term" value="P:cellular response to oxidative stress"/>
    <property type="evidence" value="ECO:0007669"/>
    <property type="project" value="TreeGrafter"/>
</dbReference>
<dbReference type="AlphaFoldDB" id="A0A1J1IYM2"/>
<evidence type="ECO:0000256" key="4">
    <source>
        <dbReference type="ARBA" id="ARBA00022630"/>
    </source>
</evidence>
<protein>
    <recommendedName>
        <fullName evidence="3">thioredoxin-disulfide reductase (NADPH)</fullName>
        <ecNumber evidence="3">1.8.1.9</ecNumber>
    </recommendedName>
</protein>
<dbReference type="SUPFAM" id="SSF55424">
    <property type="entry name" value="FAD/NAD-linked reductases, dimerisation (C-terminal) domain"/>
    <property type="match status" value="1"/>
</dbReference>
<dbReference type="EC" id="1.8.1.9" evidence="3"/>
<comment type="subcellular location">
    <subcellularLocation>
        <location evidence="1">Mitochondrion</location>
    </subcellularLocation>
</comment>
<evidence type="ECO:0000256" key="10">
    <source>
        <dbReference type="ARBA" id="ARBA00023284"/>
    </source>
</evidence>
<evidence type="ECO:0000256" key="9">
    <source>
        <dbReference type="ARBA" id="ARBA00023157"/>
    </source>
</evidence>
<dbReference type="InterPro" id="IPR012999">
    <property type="entry name" value="Pyr_OxRdtase_I_AS"/>
</dbReference>
<evidence type="ECO:0000256" key="6">
    <source>
        <dbReference type="ARBA" id="ARBA00022857"/>
    </source>
</evidence>
<dbReference type="Pfam" id="PF02852">
    <property type="entry name" value="Pyr_redox_dim"/>
    <property type="match status" value="1"/>
</dbReference>
<reference evidence="19 20" key="1">
    <citation type="submission" date="2015-04" db="EMBL/GenBank/DDBJ databases">
        <authorList>
            <person name="Syromyatnikov M.Y."/>
            <person name="Popov V.N."/>
        </authorList>
    </citation>
    <scope>NUCLEOTIDE SEQUENCE [LARGE SCALE GENOMIC DNA]</scope>
</reference>
<dbReference type="PRINTS" id="PR00411">
    <property type="entry name" value="PNDRDTASEI"/>
</dbReference>
<keyword evidence="9" id="KW-1015">Disulfide bond</keyword>
<feature type="binding site" evidence="14">
    <location>
        <position position="365"/>
    </location>
    <ligand>
        <name>FAD</name>
        <dbReference type="ChEBI" id="CHEBI:57692"/>
    </ligand>
</feature>
<evidence type="ECO:0000256" key="2">
    <source>
        <dbReference type="ARBA" id="ARBA00007532"/>
    </source>
</evidence>
<evidence type="ECO:0000259" key="18">
    <source>
        <dbReference type="Pfam" id="PF07992"/>
    </source>
</evidence>
<evidence type="ECO:0000313" key="20">
    <source>
        <dbReference type="Proteomes" id="UP000183832"/>
    </source>
</evidence>
<evidence type="ECO:0000259" key="17">
    <source>
        <dbReference type="Pfam" id="PF02852"/>
    </source>
</evidence>
<dbReference type="InterPro" id="IPR016156">
    <property type="entry name" value="FAD/NAD-linked_Rdtase_dimer_sf"/>
</dbReference>